<comment type="caution">
    <text evidence="1">The sequence shown here is derived from an EMBL/GenBank/DDBJ whole genome shotgun (WGS) entry which is preliminary data.</text>
</comment>
<organism evidence="1 2">
    <name type="scientific">Trifolium pratense</name>
    <name type="common">Red clover</name>
    <dbReference type="NCBI Taxonomy" id="57577"/>
    <lineage>
        <taxon>Eukaryota</taxon>
        <taxon>Viridiplantae</taxon>
        <taxon>Streptophyta</taxon>
        <taxon>Embryophyta</taxon>
        <taxon>Tracheophyta</taxon>
        <taxon>Spermatophyta</taxon>
        <taxon>Magnoliopsida</taxon>
        <taxon>eudicotyledons</taxon>
        <taxon>Gunneridae</taxon>
        <taxon>Pentapetalae</taxon>
        <taxon>rosids</taxon>
        <taxon>fabids</taxon>
        <taxon>Fabales</taxon>
        <taxon>Fabaceae</taxon>
        <taxon>Papilionoideae</taxon>
        <taxon>50 kb inversion clade</taxon>
        <taxon>NPAAA clade</taxon>
        <taxon>Hologalegina</taxon>
        <taxon>IRL clade</taxon>
        <taxon>Trifolieae</taxon>
        <taxon>Trifolium</taxon>
    </lineage>
</organism>
<accession>A0ACB0LXV2</accession>
<keyword evidence="2" id="KW-1185">Reference proteome</keyword>
<dbReference type="Proteomes" id="UP001177021">
    <property type="component" value="Unassembled WGS sequence"/>
</dbReference>
<reference evidence="1" key="1">
    <citation type="submission" date="2023-10" db="EMBL/GenBank/DDBJ databases">
        <authorList>
            <person name="Rodriguez Cubillos JULIANA M."/>
            <person name="De Vega J."/>
        </authorList>
    </citation>
    <scope>NUCLEOTIDE SEQUENCE</scope>
</reference>
<name>A0ACB0LXV2_TRIPR</name>
<dbReference type="EMBL" id="CASHSV030000615">
    <property type="protein sequence ID" value="CAJ2671942.1"/>
    <property type="molecule type" value="Genomic_DNA"/>
</dbReference>
<proteinExistence type="predicted"/>
<evidence type="ECO:0000313" key="2">
    <source>
        <dbReference type="Proteomes" id="UP001177021"/>
    </source>
</evidence>
<sequence>MSFLKPENALKRAEDLIKVGQKQEALNTLQGLITSKRHRSWQNTHELIMFKYVELCVEMRKGQFAKDGLIQYRSICQNVNVSSLEEVIKHFINLSTKKVTQACSEGQTLEQGIDVDDLEAYKRPEDLMMSYVSGEKGKDISDWELVIPQFKFLWESYKIVLDILRNNSKFEAVYAMTARRAFQFCKQYKRKTEFRRLCGIIRHHLTNLIKYQDQPDRPDLSSPESLQLYLRLDQLEIAAELELWKEAFRSAEDIHGLMCMVSKTLKPSMMSSYYAKLTEIFWRSSSHLYHAYAWFNLFLLQKSFHKSPSQKDMELIASAVVLSALSVPPYESNLELEQEKEINLRRANLESEGVMSYAAQEVKDMYYLLEQTFLPSDLELKVTPLLNKISKVGGIASSILNVQLSTYVPELKKLATLRLLQQVSNVYQTMKIENLAGMIPFFDFSVVEKISVDAVKHKFLSMKIDHMKKVVIFGKKSLEADDLSGHLANFAEQLNVARQMICPPVRKQSKLELLLPSLLEAVDKEHKVHLARKLIIEKRKEEQEQQQLEMEQEKERIAEEAAEQMRLATEQNNQRIRQEIAKREHEKAEERRNAELILTKQLRKRQEMKNKWQKLATTMDYLERAKREEAAPFIEAAYQQCLVEEKILHEHNQLQEIELSKLCHAEDLNERKRFSRMAENKEIFKEIVVNRQQVEFNRLKSEREQEREKMRKLKYYLQLEEERQQKLHAEEEARKLEEAERKKKEETERKAKLDEIYEKRRQREREIEEKAEKQKREALLGRPIEPASRPYEPPARRPLESGTAASSTSKAPAPGKYVPRFRRGGA</sequence>
<gene>
    <name evidence="1" type="ORF">MILVUS5_LOCUS35668</name>
</gene>
<evidence type="ECO:0000313" key="1">
    <source>
        <dbReference type="EMBL" id="CAJ2671942.1"/>
    </source>
</evidence>
<protein>
    <submittedName>
        <fullName evidence="1">Uncharacterized protein</fullName>
    </submittedName>
</protein>